<dbReference type="Proteomes" id="UP000002358">
    <property type="component" value="Chromosome 1"/>
</dbReference>
<organism evidence="1 2">
    <name type="scientific">Nasonia vitripennis</name>
    <name type="common">Parasitic wasp</name>
    <dbReference type="NCBI Taxonomy" id="7425"/>
    <lineage>
        <taxon>Eukaryota</taxon>
        <taxon>Metazoa</taxon>
        <taxon>Ecdysozoa</taxon>
        <taxon>Arthropoda</taxon>
        <taxon>Hexapoda</taxon>
        <taxon>Insecta</taxon>
        <taxon>Pterygota</taxon>
        <taxon>Neoptera</taxon>
        <taxon>Endopterygota</taxon>
        <taxon>Hymenoptera</taxon>
        <taxon>Apocrita</taxon>
        <taxon>Proctotrupomorpha</taxon>
        <taxon>Chalcidoidea</taxon>
        <taxon>Pteromalidae</taxon>
        <taxon>Pteromalinae</taxon>
        <taxon>Nasonia</taxon>
    </lineage>
</organism>
<protein>
    <submittedName>
        <fullName evidence="1">Uncharacterized protein</fullName>
    </submittedName>
</protein>
<sequence length="160" mass="18838">MRKDPYHRLKGGPHPHPHYHLKGWLYPVPLLPLPLRFSCAKLMSLSVPMRQQYYELREAVSKGYMTRMEAIDFLEYQLPALYYNYDYQRMIATQALEILQECAAEKMNCWMHSLIELVIQIGEFCDPGLEFTGDREILDTLIRVSKYLKPLDSGFTPTYE</sequence>
<name>A0A7M7QDC2_NASVI</name>
<proteinExistence type="predicted"/>
<reference evidence="1" key="1">
    <citation type="submission" date="2021-01" db="UniProtKB">
        <authorList>
            <consortium name="EnsemblMetazoa"/>
        </authorList>
    </citation>
    <scope>IDENTIFICATION</scope>
</reference>
<accession>A0A7M7QDC2</accession>
<evidence type="ECO:0000313" key="2">
    <source>
        <dbReference type="Proteomes" id="UP000002358"/>
    </source>
</evidence>
<evidence type="ECO:0000313" key="1">
    <source>
        <dbReference type="EnsemblMetazoa" id="XP_031784788"/>
    </source>
</evidence>
<dbReference type="AlphaFoldDB" id="A0A7M7QDC2"/>
<dbReference type="InParanoid" id="A0A7M7QDC2"/>
<dbReference type="KEGG" id="nvi:103318074"/>
<dbReference type="EnsemblMetazoa" id="XM_031928928">
    <property type="protein sequence ID" value="XP_031784788"/>
    <property type="gene ID" value="LOC103318074"/>
</dbReference>
<dbReference type="GeneID" id="103318074"/>
<keyword evidence="2" id="KW-1185">Reference proteome</keyword>
<dbReference type="RefSeq" id="XP_031784788.1">
    <property type="nucleotide sequence ID" value="XM_031928928.1"/>
</dbReference>